<evidence type="ECO:0000313" key="2">
    <source>
        <dbReference type="Proteomes" id="UP001214576"/>
    </source>
</evidence>
<organism evidence="1 2">
    <name type="scientific">Ovis ammon polii</name>
    <dbReference type="NCBI Taxonomy" id="230172"/>
    <lineage>
        <taxon>Eukaryota</taxon>
        <taxon>Metazoa</taxon>
        <taxon>Chordata</taxon>
        <taxon>Craniata</taxon>
        <taxon>Vertebrata</taxon>
        <taxon>Euteleostomi</taxon>
        <taxon>Mammalia</taxon>
        <taxon>Eutheria</taxon>
        <taxon>Laurasiatheria</taxon>
        <taxon>Artiodactyla</taxon>
        <taxon>Ruminantia</taxon>
        <taxon>Pecora</taxon>
        <taxon>Bovidae</taxon>
        <taxon>Caprinae</taxon>
        <taxon>Ovis</taxon>
    </lineage>
</organism>
<dbReference type="AlphaFoldDB" id="A0AAD4TXW3"/>
<dbReference type="EMBL" id="JAKZEL010000015">
    <property type="protein sequence ID" value="KAI4536613.1"/>
    <property type="molecule type" value="Genomic_DNA"/>
</dbReference>
<keyword evidence="2" id="KW-1185">Reference proteome</keyword>
<sequence>MVRALQLNVQLKSESGFGNKASGHRRFSSIGYSGNCFCCGKMPLTRTVTSTTGHVIDRAAKEENQRRNFLELARKRGPPRSGQRGWRDACIPPGRAVRVNRPGIVSTGLFWGPWKISISHTYELQKPLRRLQRVRVHSPGRLEKPLEVIISFSNISFPQIKNRESLPDKVPFRHIPPDGLI</sequence>
<proteinExistence type="predicted"/>
<evidence type="ECO:0000313" key="1">
    <source>
        <dbReference type="EMBL" id="KAI4536613.1"/>
    </source>
</evidence>
<gene>
    <name evidence="1" type="ORF">MG293_012816</name>
</gene>
<comment type="caution">
    <text evidence="1">The sequence shown here is derived from an EMBL/GenBank/DDBJ whole genome shotgun (WGS) entry which is preliminary data.</text>
</comment>
<reference evidence="1" key="1">
    <citation type="submission" date="2022-03" db="EMBL/GenBank/DDBJ databases">
        <title>Genomic analyses of argali, domestic sheep and their hybrids provide insights into chromosomal evolution, heterosis and genetic basis of agronomic traits.</title>
        <authorList>
            <person name="Li M."/>
        </authorList>
    </citation>
    <scope>NUCLEOTIDE SEQUENCE</scope>
    <source>
        <strain evidence="1">CAU-MHL-2022a</strain>
        <tissue evidence="1">Skin</tissue>
    </source>
</reference>
<dbReference type="Proteomes" id="UP001214576">
    <property type="component" value="Unassembled WGS sequence"/>
</dbReference>
<accession>A0AAD4TXW3</accession>
<protein>
    <submittedName>
        <fullName evidence="1">Uncharacterized protein</fullName>
    </submittedName>
</protein>
<name>A0AAD4TXW3_OVIAM</name>